<organism evidence="2 3">
    <name type="scientific">Panagrolaimus davidi</name>
    <dbReference type="NCBI Taxonomy" id="227884"/>
    <lineage>
        <taxon>Eukaryota</taxon>
        <taxon>Metazoa</taxon>
        <taxon>Ecdysozoa</taxon>
        <taxon>Nematoda</taxon>
        <taxon>Chromadorea</taxon>
        <taxon>Rhabditida</taxon>
        <taxon>Tylenchina</taxon>
        <taxon>Panagrolaimomorpha</taxon>
        <taxon>Panagrolaimoidea</taxon>
        <taxon>Panagrolaimidae</taxon>
        <taxon>Panagrolaimus</taxon>
    </lineage>
</organism>
<evidence type="ECO:0000256" key="1">
    <source>
        <dbReference type="SAM" id="MobiDB-lite"/>
    </source>
</evidence>
<protein>
    <submittedName>
        <fullName evidence="3">Uncharacterized protein</fullName>
    </submittedName>
</protein>
<evidence type="ECO:0000313" key="3">
    <source>
        <dbReference type="WBParaSite" id="PDA_v2.g2277.t1"/>
    </source>
</evidence>
<keyword evidence="2" id="KW-1185">Reference proteome</keyword>
<evidence type="ECO:0000313" key="2">
    <source>
        <dbReference type="Proteomes" id="UP000887578"/>
    </source>
</evidence>
<dbReference type="AlphaFoldDB" id="A0A914Q6L1"/>
<sequence length="84" mass="9772">MKRNSNEIMSVDEFFPSRASSQDITSTRHRLENLLNHIRDGNIEPFGVKSNENDKNFKKSHREKPKPAKLEKGTVFLSKINKLF</sequence>
<dbReference type="Proteomes" id="UP000887578">
    <property type="component" value="Unplaced"/>
</dbReference>
<accession>A0A914Q6L1</accession>
<dbReference type="WBParaSite" id="PDA_v2.g2277.t1">
    <property type="protein sequence ID" value="PDA_v2.g2277.t1"/>
    <property type="gene ID" value="PDA_v2.g2277"/>
</dbReference>
<feature type="region of interest" description="Disordered" evidence="1">
    <location>
        <begin position="45"/>
        <end position="66"/>
    </location>
</feature>
<proteinExistence type="predicted"/>
<reference evidence="3" key="1">
    <citation type="submission" date="2022-11" db="UniProtKB">
        <authorList>
            <consortium name="WormBaseParasite"/>
        </authorList>
    </citation>
    <scope>IDENTIFICATION</scope>
</reference>
<name>A0A914Q6L1_9BILA</name>